<name>A0ACB9BY92_9ASTR</name>
<sequence length="287" mass="33244">MACLLKGHGAKARLLHYQTGIIGEANKAFDLTASMGGSSSLWLASNPSKRWGELFFLFYTPFWLTLCLGIVVPYKLYEADRSLGWKDRYWVKFFWCNFHFYVGNYFWTHYFFTVLGASYTFPSGKMNNVPHTTFLLTNVCFLFYHVTSNLTLRRLQHSVAHLPVKTQWIVKSAWILALSYFIAYLETVAISNFPYYTFVVRTLMYKVGSLFYAIYFLVSFPMFLRIDEKVGDRWDLPRVAVDALGAAMLVTIILNLWRLFLVPIVPVPDTKLRAEPGLPWFPGHTEL</sequence>
<organism evidence="1 2">
    <name type="scientific">Smallanthus sonchifolius</name>
    <dbReference type="NCBI Taxonomy" id="185202"/>
    <lineage>
        <taxon>Eukaryota</taxon>
        <taxon>Viridiplantae</taxon>
        <taxon>Streptophyta</taxon>
        <taxon>Embryophyta</taxon>
        <taxon>Tracheophyta</taxon>
        <taxon>Spermatophyta</taxon>
        <taxon>Magnoliopsida</taxon>
        <taxon>eudicotyledons</taxon>
        <taxon>Gunneridae</taxon>
        <taxon>Pentapetalae</taxon>
        <taxon>asterids</taxon>
        <taxon>campanulids</taxon>
        <taxon>Asterales</taxon>
        <taxon>Asteraceae</taxon>
        <taxon>Asteroideae</taxon>
        <taxon>Heliantheae alliance</taxon>
        <taxon>Millerieae</taxon>
        <taxon>Smallanthus</taxon>
    </lineage>
</organism>
<reference evidence="1 2" key="2">
    <citation type="journal article" date="2022" name="Mol. Ecol. Resour.">
        <title>The genomes of chicory, endive, great burdock and yacon provide insights into Asteraceae paleo-polyploidization history and plant inulin production.</title>
        <authorList>
            <person name="Fan W."/>
            <person name="Wang S."/>
            <person name="Wang H."/>
            <person name="Wang A."/>
            <person name="Jiang F."/>
            <person name="Liu H."/>
            <person name="Zhao H."/>
            <person name="Xu D."/>
            <person name="Zhang Y."/>
        </authorList>
    </citation>
    <scope>NUCLEOTIDE SEQUENCE [LARGE SCALE GENOMIC DNA]</scope>
    <source>
        <strain evidence="2">cv. Yunnan</strain>
        <tissue evidence="1">Leaves</tissue>
    </source>
</reference>
<gene>
    <name evidence="1" type="ORF">L1987_66845</name>
</gene>
<evidence type="ECO:0000313" key="2">
    <source>
        <dbReference type="Proteomes" id="UP001056120"/>
    </source>
</evidence>
<accession>A0ACB9BY92</accession>
<protein>
    <submittedName>
        <fullName evidence="1">Uncharacterized protein</fullName>
    </submittedName>
</protein>
<reference evidence="2" key="1">
    <citation type="journal article" date="2022" name="Mol. Ecol. Resour.">
        <title>The genomes of chicory, endive, great burdock and yacon provide insights into Asteraceae palaeo-polyploidization history and plant inulin production.</title>
        <authorList>
            <person name="Fan W."/>
            <person name="Wang S."/>
            <person name="Wang H."/>
            <person name="Wang A."/>
            <person name="Jiang F."/>
            <person name="Liu H."/>
            <person name="Zhao H."/>
            <person name="Xu D."/>
            <person name="Zhang Y."/>
        </authorList>
    </citation>
    <scope>NUCLEOTIDE SEQUENCE [LARGE SCALE GENOMIC DNA]</scope>
    <source>
        <strain evidence="2">cv. Yunnan</strain>
    </source>
</reference>
<comment type="caution">
    <text evidence="1">The sequence shown here is derived from an EMBL/GenBank/DDBJ whole genome shotgun (WGS) entry which is preliminary data.</text>
</comment>
<proteinExistence type="predicted"/>
<keyword evidence="2" id="KW-1185">Reference proteome</keyword>
<dbReference type="Proteomes" id="UP001056120">
    <property type="component" value="Linkage Group LG22"/>
</dbReference>
<evidence type="ECO:0000313" key="1">
    <source>
        <dbReference type="EMBL" id="KAI3727037.1"/>
    </source>
</evidence>
<dbReference type="EMBL" id="CM042039">
    <property type="protein sequence ID" value="KAI3727037.1"/>
    <property type="molecule type" value="Genomic_DNA"/>
</dbReference>